<evidence type="ECO:0000313" key="3">
    <source>
        <dbReference type="Proteomes" id="UP000298653"/>
    </source>
</evidence>
<dbReference type="InterPro" id="IPR036641">
    <property type="entry name" value="HPT_dom_sf"/>
</dbReference>
<dbReference type="EMBL" id="CP040058">
    <property type="protein sequence ID" value="QCP36533.1"/>
    <property type="molecule type" value="Genomic_DNA"/>
</dbReference>
<sequence>MNLKQFYQGRDEDYPVILGRFMGNENLLAKFVRNFPDDPTYKLLCSAMEARDWEQVEMSAHTLKGVAANLSFTKLFQASADLVNTIRSKELDKAEGLFQEVKRAYEEVVQDISGLD</sequence>
<dbReference type="KEGG" id="arf:AR1Y2_3079"/>
<feature type="domain" description="HPt" evidence="1">
    <location>
        <begin position="41"/>
        <end position="110"/>
    </location>
</feature>
<dbReference type="AlphaFoldDB" id="A0A4P8IKF0"/>
<dbReference type="Gene3D" id="1.20.120.160">
    <property type="entry name" value="HPT domain"/>
    <property type="match status" value="1"/>
</dbReference>
<dbReference type="OrthoDB" id="1669200at2"/>
<name>A0A4P8IKF0_9FIRM</name>
<protein>
    <recommendedName>
        <fullName evidence="1">HPt domain-containing protein</fullName>
    </recommendedName>
</protein>
<dbReference type="RefSeq" id="WP_137329744.1">
    <property type="nucleotide sequence ID" value="NZ_CP040058.1"/>
</dbReference>
<proteinExistence type="predicted"/>
<gene>
    <name evidence="2" type="ORF">AR1Y2_3079</name>
</gene>
<evidence type="ECO:0000313" key="2">
    <source>
        <dbReference type="EMBL" id="QCP36533.1"/>
    </source>
</evidence>
<organism evidence="2 3">
    <name type="scientific">Anaerostipes rhamnosivorans</name>
    <dbReference type="NCBI Taxonomy" id="1229621"/>
    <lineage>
        <taxon>Bacteria</taxon>
        <taxon>Bacillati</taxon>
        <taxon>Bacillota</taxon>
        <taxon>Clostridia</taxon>
        <taxon>Lachnospirales</taxon>
        <taxon>Lachnospiraceae</taxon>
        <taxon>Anaerostipes</taxon>
    </lineage>
</organism>
<accession>A0A4P8IKF0</accession>
<dbReference type="SUPFAM" id="SSF47226">
    <property type="entry name" value="Histidine-containing phosphotransfer domain, HPT domain"/>
    <property type="match status" value="1"/>
</dbReference>
<evidence type="ECO:0000259" key="1">
    <source>
        <dbReference type="Pfam" id="PF01627"/>
    </source>
</evidence>
<dbReference type="InterPro" id="IPR008207">
    <property type="entry name" value="Sig_transdc_His_kin_Hpt_dom"/>
</dbReference>
<dbReference type="Pfam" id="PF01627">
    <property type="entry name" value="Hpt"/>
    <property type="match status" value="1"/>
</dbReference>
<dbReference type="GO" id="GO:0000160">
    <property type="term" value="P:phosphorelay signal transduction system"/>
    <property type="evidence" value="ECO:0007669"/>
    <property type="project" value="InterPro"/>
</dbReference>
<keyword evidence="3" id="KW-1185">Reference proteome</keyword>
<reference evidence="2 3" key="1">
    <citation type="submission" date="2019-05" db="EMBL/GenBank/DDBJ databases">
        <title>Complete genome sequencing of Anaerostipes rhamnosivorans.</title>
        <authorList>
            <person name="Bui T.P.N."/>
            <person name="de Vos W.M."/>
        </authorList>
    </citation>
    <scope>NUCLEOTIDE SEQUENCE [LARGE SCALE GENOMIC DNA]</scope>
    <source>
        <strain evidence="2 3">1y2</strain>
    </source>
</reference>
<dbReference type="Proteomes" id="UP000298653">
    <property type="component" value="Chromosome"/>
</dbReference>